<accession>A0A178MZ61</accession>
<comment type="caution">
    <text evidence="1">The sequence shown here is derived from an EMBL/GenBank/DDBJ whole genome shotgun (WGS) entry which is preliminary data.</text>
</comment>
<name>A0A178MZ61_9PROT</name>
<gene>
    <name evidence="1" type="ORF">A6A05_00870</name>
</gene>
<reference evidence="1 2" key="1">
    <citation type="submission" date="2016-04" db="EMBL/GenBank/DDBJ databases">
        <title>Draft genome sequence of freshwater magnetotactic bacteria Magnetospirillum marisnigri SP-1 and Magnetospirillum moscoviense BB-1.</title>
        <authorList>
            <person name="Koziaeva V."/>
            <person name="Dziuba M.V."/>
            <person name="Ivanov T.M."/>
            <person name="Kuznetsov B."/>
            <person name="Grouzdev D.S."/>
        </authorList>
    </citation>
    <scope>NUCLEOTIDE SEQUENCE [LARGE SCALE GENOMIC DNA]</scope>
    <source>
        <strain evidence="1 2">BB-1</strain>
    </source>
</reference>
<sequence>MAPTELIALLRSRGLEIGDESRLTHYLTYIGYFRLSGYFPPFQVRQEDGGGAFRPGTTFSQILDLYVFDRKVRLLLIDALERIEVAIRTVISDKMSLTHGAFWLNNDTLFDKPHHPEIVEQINASIDLRDGKTHHAFLKHYSKKYANIYPPSWMVFETLSFGQVSHIYKRLRGCNQKLISDEFGLDNAFFESWLHVLWFSRNVVAHHSRVWNRVFTIQPKIPRKLSEAWPREAANRFYGLCVMINYLMDVVADGSRWPDRLRSLLMEYPEVPLAQMGFPEGWTGLEYWKRRFSVAEDAAVLCPLTNGLCYTPNSD</sequence>
<evidence type="ECO:0008006" key="3">
    <source>
        <dbReference type="Google" id="ProtNLM"/>
    </source>
</evidence>
<dbReference type="AlphaFoldDB" id="A0A178MZ61"/>
<dbReference type="InterPro" id="IPR011664">
    <property type="entry name" value="Abi_system_AbiD/AbiF-like"/>
</dbReference>
<dbReference type="EMBL" id="LWQU01000104">
    <property type="protein sequence ID" value="OAN55144.1"/>
    <property type="molecule type" value="Genomic_DNA"/>
</dbReference>
<keyword evidence="2" id="KW-1185">Reference proteome</keyword>
<proteinExistence type="predicted"/>
<organism evidence="1 2">
    <name type="scientific">Magnetospirillum moscoviense</name>
    <dbReference type="NCBI Taxonomy" id="1437059"/>
    <lineage>
        <taxon>Bacteria</taxon>
        <taxon>Pseudomonadati</taxon>
        <taxon>Pseudomonadota</taxon>
        <taxon>Alphaproteobacteria</taxon>
        <taxon>Rhodospirillales</taxon>
        <taxon>Rhodospirillaceae</taxon>
        <taxon>Magnetospirillum</taxon>
    </lineage>
</organism>
<evidence type="ECO:0000313" key="2">
    <source>
        <dbReference type="Proteomes" id="UP000078543"/>
    </source>
</evidence>
<dbReference type="Pfam" id="PF07751">
    <property type="entry name" value="Abi_2"/>
    <property type="match status" value="1"/>
</dbReference>
<dbReference type="Proteomes" id="UP000078543">
    <property type="component" value="Unassembled WGS sequence"/>
</dbReference>
<dbReference type="STRING" id="1437059.A6A05_00870"/>
<evidence type="ECO:0000313" key="1">
    <source>
        <dbReference type="EMBL" id="OAN55144.1"/>
    </source>
</evidence>
<protein>
    <recommendedName>
        <fullName evidence="3">DNA-binding protein</fullName>
    </recommendedName>
</protein>